<accession>A0A812NAU5</accession>
<dbReference type="Gene3D" id="1.25.40.10">
    <property type="entry name" value="Tetratricopeptide repeat domain"/>
    <property type="match status" value="4"/>
</dbReference>
<dbReference type="Proteomes" id="UP000601435">
    <property type="component" value="Unassembled WGS sequence"/>
</dbReference>
<organism evidence="2 3">
    <name type="scientific">Symbiodinium necroappetens</name>
    <dbReference type="NCBI Taxonomy" id="1628268"/>
    <lineage>
        <taxon>Eukaryota</taxon>
        <taxon>Sar</taxon>
        <taxon>Alveolata</taxon>
        <taxon>Dinophyceae</taxon>
        <taxon>Suessiales</taxon>
        <taxon>Symbiodiniaceae</taxon>
        <taxon>Symbiodinium</taxon>
    </lineage>
</organism>
<comment type="caution">
    <text evidence="2">The sequence shown here is derived from an EMBL/GenBank/DDBJ whole genome shotgun (WGS) entry which is preliminary data.</text>
</comment>
<keyword evidence="1" id="KW-0677">Repeat</keyword>
<sequence>MQGAWAAISGLQNMLRNTIEANVIHRNIVISACASVAAWSSAWAVLKNFRAASVEATAISHGAAVASMKHGWHHALALSDALLLCGLRSNSIIMTSVAAALQQGLQWQRSLVLAVGSRALPPSVICQNALASTYGKVALWPATLHILMAQKSLAMQPDASTVGTATDAFTCSRLWKSALHILHGMMDWEIRCHQIAYHSAASACAADRCWREVYRLLECMALRLTELTARSFNVAISTLPETAKWSDAFALLEALSSKALEPSTVSFNSVDASRGHNWTSSVAILETMRAEDTAPDRLSCNSALSTCSSDEAWQMALSIADQSHRHESLDVIGMNSAACACQRHWEEVLNLIAGLLPNTVRPSSISLNTVLSSCERCLQWPQALWILRSWPELRTRKDIISYNSSISACEPSWTQGLECFSAVLRNQLLPDLVTYNAACHSSCPASWLSSLMIFSHLNHSKLAADKVSCGTVLDACSLGFSWGGALQTLQQMHGQTLRANSWTISSAVSSCEMSLHPSTALGFVLRSVANLRPKRLDDTG</sequence>
<dbReference type="EMBL" id="CAJNJA010012664">
    <property type="protein sequence ID" value="CAE7302139.1"/>
    <property type="molecule type" value="Genomic_DNA"/>
</dbReference>
<gene>
    <name evidence="2" type="ORF">SNEC2469_LOCUS7466</name>
</gene>
<dbReference type="AlphaFoldDB" id="A0A812NAU5"/>
<dbReference type="PANTHER" id="PTHR47936:SF1">
    <property type="entry name" value="PENTATRICOPEPTIDE REPEAT-CONTAINING PROTEIN GUN1, CHLOROPLASTIC"/>
    <property type="match status" value="1"/>
</dbReference>
<dbReference type="InterPro" id="IPR011990">
    <property type="entry name" value="TPR-like_helical_dom_sf"/>
</dbReference>
<dbReference type="PANTHER" id="PTHR47936">
    <property type="entry name" value="PPR_LONG DOMAIN-CONTAINING PROTEIN"/>
    <property type="match status" value="1"/>
</dbReference>
<proteinExistence type="predicted"/>
<keyword evidence="3" id="KW-1185">Reference proteome</keyword>
<protein>
    <recommendedName>
        <fullName evidence="4">Pentatricopeptide repeat-containing protein, chloroplastic</fullName>
    </recommendedName>
</protein>
<reference evidence="2" key="1">
    <citation type="submission" date="2021-02" db="EMBL/GenBank/DDBJ databases">
        <authorList>
            <person name="Dougan E. K."/>
            <person name="Rhodes N."/>
            <person name="Thang M."/>
            <person name="Chan C."/>
        </authorList>
    </citation>
    <scope>NUCLEOTIDE SEQUENCE</scope>
</reference>
<evidence type="ECO:0000313" key="3">
    <source>
        <dbReference type="Proteomes" id="UP000601435"/>
    </source>
</evidence>
<evidence type="ECO:0008006" key="4">
    <source>
        <dbReference type="Google" id="ProtNLM"/>
    </source>
</evidence>
<evidence type="ECO:0000313" key="2">
    <source>
        <dbReference type="EMBL" id="CAE7302139.1"/>
    </source>
</evidence>
<dbReference type="OrthoDB" id="426140at2759"/>
<evidence type="ECO:0000256" key="1">
    <source>
        <dbReference type="ARBA" id="ARBA00022737"/>
    </source>
</evidence>
<name>A0A812NAU5_9DINO</name>